<sequence>MSFRNVSAPTTVVLAVIRYPETGRAFLASYLPFSKTRQLGGLHSRLTGEVSSSNLIGGIIGGFAGEVGGGGLISMLLTLRGFSSPSGGTIACNIGSVKCCNDVRVYNRTSSGTSVNIINCMLGIDTPFSIPICWYRTGLCKRNRLQAADWG</sequence>
<dbReference type="EMBL" id="KN834767">
    <property type="protein sequence ID" value="KIK62633.1"/>
    <property type="molecule type" value="Genomic_DNA"/>
</dbReference>
<dbReference type="AlphaFoldDB" id="A0A0D0D0T0"/>
<gene>
    <name evidence="1" type="ORF">GYMLUDRAFT_260317</name>
</gene>
<protein>
    <submittedName>
        <fullName evidence="1">Uncharacterized protein</fullName>
    </submittedName>
</protein>
<accession>A0A0D0D0T0</accession>
<reference evidence="1 2" key="1">
    <citation type="submission" date="2014-04" db="EMBL/GenBank/DDBJ databases">
        <title>Evolutionary Origins and Diversification of the Mycorrhizal Mutualists.</title>
        <authorList>
            <consortium name="DOE Joint Genome Institute"/>
            <consortium name="Mycorrhizal Genomics Consortium"/>
            <person name="Kohler A."/>
            <person name="Kuo A."/>
            <person name="Nagy L.G."/>
            <person name="Floudas D."/>
            <person name="Copeland A."/>
            <person name="Barry K.W."/>
            <person name="Cichocki N."/>
            <person name="Veneault-Fourrey C."/>
            <person name="LaButti K."/>
            <person name="Lindquist E.A."/>
            <person name="Lipzen A."/>
            <person name="Lundell T."/>
            <person name="Morin E."/>
            <person name="Murat C."/>
            <person name="Riley R."/>
            <person name="Ohm R."/>
            <person name="Sun H."/>
            <person name="Tunlid A."/>
            <person name="Henrissat B."/>
            <person name="Grigoriev I.V."/>
            <person name="Hibbett D.S."/>
            <person name="Martin F."/>
        </authorList>
    </citation>
    <scope>NUCLEOTIDE SEQUENCE [LARGE SCALE GENOMIC DNA]</scope>
    <source>
        <strain evidence="1 2">FD-317 M1</strain>
    </source>
</reference>
<dbReference type="Proteomes" id="UP000053593">
    <property type="component" value="Unassembled WGS sequence"/>
</dbReference>
<dbReference type="HOGENOM" id="CLU_1731662_0_0_1"/>
<proteinExistence type="predicted"/>
<keyword evidence="2" id="KW-1185">Reference proteome</keyword>
<name>A0A0D0D0T0_9AGAR</name>
<organism evidence="1 2">
    <name type="scientific">Collybiopsis luxurians FD-317 M1</name>
    <dbReference type="NCBI Taxonomy" id="944289"/>
    <lineage>
        <taxon>Eukaryota</taxon>
        <taxon>Fungi</taxon>
        <taxon>Dikarya</taxon>
        <taxon>Basidiomycota</taxon>
        <taxon>Agaricomycotina</taxon>
        <taxon>Agaricomycetes</taxon>
        <taxon>Agaricomycetidae</taxon>
        <taxon>Agaricales</taxon>
        <taxon>Marasmiineae</taxon>
        <taxon>Omphalotaceae</taxon>
        <taxon>Collybiopsis</taxon>
        <taxon>Collybiopsis luxurians</taxon>
    </lineage>
</organism>
<evidence type="ECO:0000313" key="1">
    <source>
        <dbReference type="EMBL" id="KIK62633.1"/>
    </source>
</evidence>
<evidence type="ECO:0000313" key="2">
    <source>
        <dbReference type="Proteomes" id="UP000053593"/>
    </source>
</evidence>